<name>A0A8A3P5W2_9HELO</name>
<sequence>MIPRPRRRRRLAGSALTTRGPFISNTVTVFTPFERLPKEIKIIIYKEALSAIGPRIITIGVKEYEVLQADLDPDFNLLVNKIYEEPDLRTDDAIFTFERPRVIQTIPALLHTSKMARDLALRRYRFAYSNQCEDKSICIDFNKDTLHFTTSSAWELFTRQLGVTRTAFVRRTVARIHKDSCSQLTDRYNYIFRVLLRQETPEVPREISCIDDMAENLRILAVCAAALNTLTQSQLPLERFWKLNMLCIKHHDLDLHHMKTAFPRPTEPESALDPTEVSLIQEWRKRSSGVQDDAEWRSRKQDFNHIDITLPSIRFLGNDAMMMRESLGRGFDMDFQGQTLPPIRYHALLNRS</sequence>
<protein>
    <recommendedName>
        <fullName evidence="1">2EXR domain-containing protein</fullName>
    </recommendedName>
</protein>
<feature type="domain" description="2EXR" evidence="1">
    <location>
        <begin position="30"/>
        <end position="146"/>
    </location>
</feature>
<proteinExistence type="predicted"/>
<accession>A0A8A3P5W2</accession>
<dbReference type="Proteomes" id="UP000672032">
    <property type="component" value="Chromosome 2"/>
</dbReference>
<dbReference type="OrthoDB" id="3513872at2759"/>
<evidence type="ECO:0000259" key="1">
    <source>
        <dbReference type="Pfam" id="PF20150"/>
    </source>
</evidence>
<dbReference type="Pfam" id="PF20150">
    <property type="entry name" value="2EXR"/>
    <property type="match status" value="1"/>
</dbReference>
<gene>
    <name evidence="2" type="ORF">DSL72_001383</name>
</gene>
<evidence type="ECO:0000313" key="2">
    <source>
        <dbReference type="EMBL" id="QSZ31814.1"/>
    </source>
</evidence>
<dbReference type="PANTHER" id="PTHR35910:SF1">
    <property type="entry name" value="2EXR DOMAIN-CONTAINING PROTEIN"/>
    <property type="match status" value="1"/>
</dbReference>
<organism evidence="2 3">
    <name type="scientific">Monilinia vaccinii-corymbosi</name>
    <dbReference type="NCBI Taxonomy" id="61207"/>
    <lineage>
        <taxon>Eukaryota</taxon>
        <taxon>Fungi</taxon>
        <taxon>Dikarya</taxon>
        <taxon>Ascomycota</taxon>
        <taxon>Pezizomycotina</taxon>
        <taxon>Leotiomycetes</taxon>
        <taxon>Helotiales</taxon>
        <taxon>Sclerotiniaceae</taxon>
        <taxon>Monilinia</taxon>
    </lineage>
</organism>
<evidence type="ECO:0000313" key="3">
    <source>
        <dbReference type="Proteomes" id="UP000672032"/>
    </source>
</evidence>
<dbReference type="InterPro" id="IPR045518">
    <property type="entry name" value="2EXR"/>
</dbReference>
<dbReference type="EMBL" id="CP063406">
    <property type="protein sequence ID" value="QSZ31814.1"/>
    <property type="molecule type" value="Genomic_DNA"/>
</dbReference>
<dbReference type="PANTHER" id="PTHR35910">
    <property type="entry name" value="2EXR DOMAIN-CONTAINING PROTEIN"/>
    <property type="match status" value="1"/>
</dbReference>
<reference evidence="2" key="1">
    <citation type="submission" date="2020-10" db="EMBL/GenBank/DDBJ databases">
        <title>Genome Sequence of Monilinia vaccinii-corymbosi Sheds Light on Mummy Berry Disease Infection of Blueberry and Mating Type.</title>
        <authorList>
            <person name="Yow A.G."/>
            <person name="Zhang Y."/>
            <person name="Bansal K."/>
            <person name="Eacker S.M."/>
            <person name="Sullivan S."/>
            <person name="Liachko I."/>
            <person name="Cubeta M.A."/>
            <person name="Rollins J.A."/>
            <person name="Ashrafi H."/>
        </authorList>
    </citation>
    <scope>NUCLEOTIDE SEQUENCE</scope>
    <source>
        <strain evidence="2">RL-1</strain>
    </source>
</reference>
<dbReference type="AlphaFoldDB" id="A0A8A3P5W2"/>
<keyword evidence="3" id="KW-1185">Reference proteome</keyword>